<gene>
    <name evidence="3" type="ORF">HR15_11855</name>
</gene>
<keyword evidence="2" id="KW-1133">Transmembrane helix</keyword>
<feature type="transmembrane region" description="Helical" evidence="2">
    <location>
        <begin position="30"/>
        <end position="48"/>
    </location>
</feature>
<dbReference type="Proteomes" id="UP000030146">
    <property type="component" value="Unassembled WGS sequence"/>
</dbReference>
<accession>A0A099WSZ8</accession>
<dbReference type="RefSeq" id="WP_018965233.1">
    <property type="nucleotide sequence ID" value="NZ_CALUCC010000112.1"/>
</dbReference>
<proteinExistence type="predicted"/>
<feature type="region of interest" description="Disordered" evidence="1">
    <location>
        <begin position="144"/>
        <end position="168"/>
    </location>
</feature>
<comment type="caution">
    <text evidence="3">The sequence shown here is derived from an EMBL/GenBank/DDBJ whole genome shotgun (WGS) entry which is preliminary data.</text>
</comment>
<keyword evidence="2" id="KW-0472">Membrane</keyword>
<dbReference type="GeneID" id="57240398"/>
<dbReference type="AlphaFoldDB" id="A0A099WSZ8"/>
<sequence length="235" mass="26501">MTTNDLYAYMEHPSRLSAATLPEMKALYEAYPYCSTFVFLYLYNMYVVQDVRYASELRRLAPYLPDRRKLYLLVEQYTHPEQLQPASADKEPDAFSLIDDFLDEMTRSGADLPSEISYGGDSGIASASDYFAATAPADQAESSHSVPVLSVQAADTPPESTPPAAKDPAPIVPADELDEGLFTETLARIYIKQGRYDKALRIIRTISLNYPEKNLYFADQIRFLEKLIINDKNKL</sequence>
<evidence type="ECO:0000256" key="1">
    <source>
        <dbReference type="SAM" id="MobiDB-lite"/>
    </source>
</evidence>
<keyword evidence="4" id="KW-1185">Reference proteome</keyword>
<evidence type="ECO:0000256" key="2">
    <source>
        <dbReference type="SAM" id="Phobius"/>
    </source>
</evidence>
<evidence type="ECO:0000313" key="3">
    <source>
        <dbReference type="EMBL" id="KGN83553.1"/>
    </source>
</evidence>
<evidence type="ECO:0000313" key="4">
    <source>
        <dbReference type="Proteomes" id="UP000030146"/>
    </source>
</evidence>
<evidence type="ECO:0008006" key="5">
    <source>
        <dbReference type="Google" id="ProtNLM"/>
    </source>
</evidence>
<protein>
    <recommendedName>
        <fullName evidence="5">Tetratricopeptide repeat protein</fullName>
    </recommendedName>
</protein>
<keyword evidence="2" id="KW-0812">Transmembrane</keyword>
<name>A0A099WSZ8_9PORP</name>
<dbReference type="EMBL" id="JRAK01000163">
    <property type="protein sequence ID" value="KGN83553.1"/>
    <property type="molecule type" value="Genomic_DNA"/>
</dbReference>
<reference evidence="3 4" key="1">
    <citation type="submission" date="2014-08" db="EMBL/GenBank/DDBJ databases">
        <title>Porphyromonas gulae strain:COT-052_OH3439 Genome sequencing.</title>
        <authorList>
            <person name="Wallis C."/>
            <person name="Deusch O."/>
            <person name="O'Flynn C."/>
            <person name="Davis I."/>
            <person name="Jospin G."/>
            <person name="Darling A.E."/>
            <person name="Coil D.A."/>
            <person name="Alexiev A."/>
            <person name="Horsfall A."/>
            <person name="Kirkwood N."/>
            <person name="Harris S."/>
            <person name="Eisen J.A."/>
        </authorList>
    </citation>
    <scope>NUCLEOTIDE SEQUENCE [LARGE SCALE GENOMIC DNA]</scope>
    <source>
        <strain evidence="4">COT-052 OH3439</strain>
    </source>
</reference>
<organism evidence="3 4">
    <name type="scientific">Porphyromonas gulae</name>
    <dbReference type="NCBI Taxonomy" id="111105"/>
    <lineage>
        <taxon>Bacteria</taxon>
        <taxon>Pseudomonadati</taxon>
        <taxon>Bacteroidota</taxon>
        <taxon>Bacteroidia</taxon>
        <taxon>Bacteroidales</taxon>
        <taxon>Porphyromonadaceae</taxon>
        <taxon>Porphyromonas</taxon>
    </lineage>
</organism>